<dbReference type="InterPro" id="IPR007463">
    <property type="entry name" value="DUF507"/>
</dbReference>
<protein>
    <recommendedName>
        <fullName evidence="4">DUF507 domain protein</fullName>
    </recommendedName>
</protein>
<dbReference type="Proteomes" id="UP000202031">
    <property type="component" value="Chromosome"/>
</dbReference>
<evidence type="ECO:0000313" key="2">
    <source>
        <dbReference type="EMBL" id="ARQ98031.1"/>
    </source>
</evidence>
<organism evidence="2 3">
    <name type="scientific">Campylobacter lanienae NCTC 13004</name>
    <dbReference type="NCBI Taxonomy" id="1031753"/>
    <lineage>
        <taxon>Bacteria</taxon>
        <taxon>Pseudomonadati</taxon>
        <taxon>Campylobacterota</taxon>
        <taxon>Epsilonproteobacteria</taxon>
        <taxon>Campylobacterales</taxon>
        <taxon>Campylobacteraceae</taxon>
        <taxon>Campylobacter</taxon>
    </lineage>
</organism>
<evidence type="ECO:0008006" key="4">
    <source>
        <dbReference type="Google" id="ProtNLM"/>
    </source>
</evidence>
<dbReference type="GeneID" id="46921776"/>
<dbReference type="AlphaFoldDB" id="A0A1X9SP72"/>
<reference evidence="3" key="1">
    <citation type="journal article" date="2017" name="Genome Biol. Evol.">
        <title>Comparative Genomic Analysis Identifies a Campylobacter Clade Deficient in Selenium Metabolism.</title>
        <authorList>
            <person name="Miller W.G."/>
            <person name="Yee E."/>
            <person name="Lopes B.S."/>
            <person name="Chapman M.H."/>
            <person name="Huynh S."/>
            <person name="Bono J.L."/>
            <person name="Parker C.T."/>
            <person name="Strachan N.J.C."/>
            <person name="Forbes K.J."/>
        </authorList>
    </citation>
    <scope>NUCLEOTIDE SEQUENCE [LARGE SCALE GENOMIC DNA]</scope>
    <source>
        <strain evidence="3">NCTC 13004</strain>
    </source>
</reference>
<dbReference type="Pfam" id="PF04368">
    <property type="entry name" value="DUF507"/>
    <property type="match status" value="1"/>
</dbReference>
<dbReference type="EMBL" id="CP015578">
    <property type="protein sequence ID" value="ARQ98031.1"/>
    <property type="molecule type" value="Genomic_DNA"/>
</dbReference>
<evidence type="ECO:0000313" key="3">
    <source>
        <dbReference type="Proteomes" id="UP000202031"/>
    </source>
</evidence>
<proteinExistence type="predicted"/>
<keyword evidence="1" id="KW-0175">Coiled coil</keyword>
<dbReference type="KEGG" id="clx:CLAN_1308"/>
<name>A0A1X9SP72_9BACT</name>
<feature type="coiled-coil region" evidence="1">
    <location>
        <begin position="43"/>
        <end position="73"/>
    </location>
</feature>
<sequence>MRIKLPHAPYIARKIANDLFKSGFIKFKSGTEPIVAVAQDILYADINKERALEERVKELLEQNENEIDFMQVDRKSMFWLIKKKLAKDFGVMLAYDDRYSSLSHEILQRLWKENLIDYSVSENRVKNLIYSAIESYLKQYESIEDIVADRLDNYKKKLIPGTDEYDLIFERLYEEELSKRGMI</sequence>
<gene>
    <name evidence="2" type="ORF">CLAN_1308</name>
</gene>
<dbReference type="RefSeq" id="WP_096014172.1">
    <property type="nucleotide sequence ID" value="NZ_CP015578.1"/>
</dbReference>
<evidence type="ECO:0000256" key="1">
    <source>
        <dbReference type="SAM" id="Coils"/>
    </source>
</evidence>
<accession>A0A1X9SP72</accession>